<dbReference type="OrthoDB" id="512647at2"/>
<reference evidence="1 2" key="1">
    <citation type="submission" date="2019-02" db="EMBL/GenBank/DDBJ databases">
        <title>Deep-cultivation of Planctomycetes and their phenomic and genomic characterization uncovers novel biology.</title>
        <authorList>
            <person name="Wiegand S."/>
            <person name="Jogler M."/>
            <person name="Boedeker C."/>
            <person name="Pinto D."/>
            <person name="Vollmers J."/>
            <person name="Rivas-Marin E."/>
            <person name="Kohn T."/>
            <person name="Peeters S.H."/>
            <person name="Heuer A."/>
            <person name="Rast P."/>
            <person name="Oberbeckmann S."/>
            <person name="Bunk B."/>
            <person name="Jeske O."/>
            <person name="Meyerdierks A."/>
            <person name="Storesund J.E."/>
            <person name="Kallscheuer N."/>
            <person name="Luecker S."/>
            <person name="Lage O.M."/>
            <person name="Pohl T."/>
            <person name="Merkel B.J."/>
            <person name="Hornburger P."/>
            <person name="Mueller R.-W."/>
            <person name="Bruemmer F."/>
            <person name="Labrenz M."/>
            <person name="Spormann A.M."/>
            <person name="Op den Camp H."/>
            <person name="Overmann J."/>
            <person name="Amann R."/>
            <person name="Jetten M.S.M."/>
            <person name="Mascher T."/>
            <person name="Medema M.H."/>
            <person name="Devos D.P."/>
            <person name="Kaster A.-K."/>
            <person name="Ovreas L."/>
            <person name="Rohde M."/>
            <person name="Galperin M.Y."/>
            <person name="Jogler C."/>
        </authorList>
    </citation>
    <scope>NUCLEOTIDE SEQUENCE [LARGE SCALE GENOMIC DNA]</scope>
    <source>
        <strain evidence="1 2">CA12</strain>
    </source>
</reference>
<protein>
    <submittedName>
        <fullName evidence="1">Uncharacterized protein</fullName>
    </submittedName>
</protein>
<dbReference type="Gene3D" id="1.10.1220.160">
    <property type="entry name" value="DNA sulphur modification protein DndE"/>
    <property type="match status" value="1"/>
</dbReference>
<evidence type="ECO:0000313" key="2">
    <source>
        <dbReference type="Proteomes" id="UP000318741"/>
    </source>
</evidence>
<evidence type="ECO:0000313" key="1">
    <source>
        <dbReference type="EMBL" id="QDT15736.1"/>
    </source>
</evidence>
<keyword evidence="2" id="KW-1185">Reference proteome</keyword>
<dbReference type="EMBL" id="CP036265">
    <property type="protein sequence ID" value="QDT15736.1"/>
    <property type="molecule type" value="Genomic_DNA"/>
</dbReference>
<dbReference type="Proteomes" id="UP000318741">
    <property type="component" value="Chromosome"/>
</dbReference>
<dbReference type="Pfam" id="PF08870">
    <property type="entry name" value="DndE"/>
    <property type="match status" value="1"/>
</dbReference>
<dbReference type="KEGG" id="acaf:CA12_18280"/>
<proteinExistence type="predicted"/>
<dbReference type="AlphaFoldDB" id="A0A517P8N9"/>
<gene>
    <name evidence="1" type="ORF">CA12_18280</name>
</gene>
<organism evidence="1 2">
    <name type="scientific">Alienimonas californiensis</name>
    <dbReference type="NCBI Taxonomy" id="2527989"/>
    <lineage>
        <taxon>Bacteria</taxon>
        <taxon>Pseudomonadati</taxon>
        <taxon>Planctomycetota</taxon>
        <taxon>Planctomycetia</taxon>
        <taxon>Planctomycetales</taxon>
        <taxon>Planctomycetaceae</taxon>
        <taxon>Alienimonas</taxon>
    </lineage>
</organism>
<dbReference type="InterPro" id="IPR014969">
    <property type="entry name" value="DNA_S_DndE"/>
</dbReference>
<name>A0A517P8N9_9PLAN</name>
<dbReference type="RefSeq" id="WP_145358645.1">
    <property type="nucleotide sequence ID" value="NZ_CP036265.1"/>
</dbReference>
<accession>A0A517P8N9</accession>
<sequence>MTWRTFAGGDADLYASLIRCRCTEDGIAANDGRGVVQEFHRHLHRGVGYLAGDRGISGVDDLIGGGVCGAVGAAS</sequence>
<dbReference type="InterPro" id="IPR038472">
    <property type="entry name" value="DndE_sf"/>
</dbReference>